<dbReference type="EC" id="2.3.2.26" evidence="6"/>
<dbReference type="EMBL" id="MU827807">
    <property type="protein sequence ID" value="KAJ7325628.1"/>
    <property type="molecule type" value="Genomic_DNA"/>
</dbReference>
<dbReference type="GO" id="GO:0005737">
    <property type="term" value="C:cytoplasm"/>
    <property type="evidence" value="ECO:0007669"/>
    <property type="project" value="TreeGrafter"/>
</dbReference>
<keyword evidence="6" id="KW-0808">Transferase</keyword>
<gene>
    <name evidence="6" type="primary">HERC4</name>
    <name evidence="6" type="ORF">OS493_029491</name>
</gene>
<feature type="repeat" description="RCC1" evidence="4">
    <location>
        <begin position="319"/>
        <end position="382"/>
    </location>
</feature>
<evidence type="ECO:0000256" key="4">
    <source>
        <dbReference type="PROSITE-ProRule" id="PRU00235"/>
    </source>
</evidence>
<keyword evidence="7" id="KW-1185">Reference proteome</keyword>
<reference evidence="6" key="1">
    <citation type="submission" date="2023-01" db="EMBL/GenBank/DDBJ databases">
        <title>Genome assembly of the deep-sea coral Lophelia pertusa.</title>
        <authorList>
            <person name="Herrera S."/>
            <person name="Cordes E."/>
        </authorList>
    </citation>
    <scope>NUCLEOTIDE SEQUENCE</scope>
    <source>
        <strain evidence="6">USNM1676648</strain>
        <tissue evidence="6">Polyp</tissue>
    </source>
</reference>
<dbReference type="InterPro" id="IPR000569">
    <property type="entry name" value="HECT_dom"/>
</dbReference>
<evidence type="ECO:0000256" key="3">
    <source>
        <dbReference type="PROSITE-ProRule" id="PRU00104"/>
    </source>
</evidence>
<dbReference type="Gene3D" id="3.90.1750.10">
    <property type="entry name" value="Hect, E3 ligase catalytic domains"/>
    <property type="match status" value="1"/>
</dbReference>
<keyword evidence="1" id="KW-0677">Repeat</keyword>
<dbReference type="OrthoDB" id="8068875at2759"/>
<dbReference type="Gene3D" id="3.30.2410.10">
    <property type="entry name" value="Hect, E3 ligase catalytic domain"/>
    <property type="match status" value="1"/>
</dbReference>
<dbReference type="InterPro" id="IPR058923">
    <property type="entry name" value="RCC1-like_dom"/>
</dbReference>
<feature type="repeat" description="RCC1" evidence="4">
    <location>
        <begin position="105"/>
        <end position="160"/>
    </location>
</feature>
<keyword evidence="6" id="KW-0012">Acyltransferase</keyword>
<dbReference type="InterPro" id="IPR035983">
    <property type="entry name" value="Hect_E3_ubiquitin_ligase"/>
</dbReference>
<organism evidence="6 7">
    <name type="scientific">Desmophyllum pertusum</name>
    <dbReference type="NCBI Taxonomy" id="174260"/>
    <lineage>
        <taxon>Eukaryota</taxon>
        <taxon>Metazoa</taxon>
        <taxon>Cnidaria</taxon>
        <taxon>Anthozoa</taxon>
        <taxon>Hexacorallia</taxon>
        <taxon>Scleractinia</taxon>
        <taxon>Caryophylliina</taxon>
        <taxon>Caryophylliidae</taxon>
        <taxon>Desmophyllum</taxon>
    </lineage>
</organism>
<accession>A0A9X0CEL5</accession>
<dbReference type="Proteomes" id="UP001163046">
    <property type="component" value="Unassembled WGS sequence"/>
</dbReference>
<evidence type="ECO:0000256" key="2">
    <source>
        <dbReference type="ARBA" id="ARBA00022786"/>
    </source>
</evidence>
<evidence type="ECO:0000256" key="1">
    <source>
        <dbReference type="ARBA" id="ARBA00022737"/>
    </source>
</evidence>
<dbReference type="InterPro" id="IPR009091">
    <property type="entry name" value="RCC1/BLIP-II"/>
</dbReference>
<feature type="domain" description="HECT" evidence="5">
    <location>
        <begin position="699"/>
        <end position="980"/>
    </location>
</feature>
<dbReference type="Gene3D" id="2.130.10.30">
    <property type="entry name" value="Regulator of chromosome condensation 1/beta-lactamase-inhibitor protein II"/>
    <property type="match status" value="3"/>
</dbReference>
<feature type="active site" description="Glycyl thioester intermediate" evidence="3">
    <location>
        <position position="979"/>
    </location>
</feature>
<dbReference type="Gene3D" id="3.30.2160.10">
    <property type="entry name" value="Hect, E3 ligase catalytic domain"/>
    <property type="match status" value="1"/>
</dbReference>
<dbReference type="Pfam" id="PF25390">
    <property type="entry name" value="WD40_RLD"/>
    <property type="match status" value="1"/>
</dbReference>
<dbReference type="PROSITE" id="PS50237">
    <property type="entry name" value="HECT"/>
    <property type="match status" value="1"/>
</dbReference>
<proteinExistence type="predicted"/>
<feature type="repeat" description="RCC1" evidence="4">
    <location>
        <begin position="214"/>
        <end position="265"/>
    </location>
</feature>
<dbReference type="PANTHER" id="PTHR45622:SF76">
    <property type="entry name" value="HECT AND RLD DOMAIN CONTAINING E3 UBIQUITIN LIGASE 4, ISOFORM C"/>
    <property type="match status" value="1"/>
</dbReference>
<dbReference type="Pfam" id="PF00632">
    <property type="entry name" value="HECT"/>
    <property type="match status" value="1"/>
</dbReference>
<dbReference type="CDD" id="cd00078">
    <property type="entry name" value="HECTc"/>
    <property type="match status" value="1"/>
</dbReference>
<dbReference type="PRINTS" id="PR00633">
    <property type="entry name" value="RCCNDNSATION"/>
</dbReference>
<evidence type="ECO:0000313" key="7">
    <source>
        <dbReference type="Proteomes" id="UP001163046"/>
    </source>
</evidence>
<comment type="caution">
    <text evidence="6">The sequence shown here is derived from an EMBL/GenBank/DDBJ whole genome shotgun (WGS) entry which is preliminary data.</text>
</comment>
<dbReference type="PROSITE" id="PS50012">
    <property type="entry name" value="RCC1_3"/>
    <property type="match status" value="7"/>
</dbReference>
<dbReference type="SUPFAM" id="SSF50985">
    <property type="entry name" value="RCC1/BLIP-II"/>
    <property type="match status" value="1"/>
</dbReference>
<evidence type="ECO:0000313" key="6">
    <source>
        <dbReference type="EMBL" id="KAJ7325628.1"/>
    </source>
</evidence>
<keyword evidence="2 3" id="KW-0833">Ubl conjugation pathway</keyword>
<dbReference type="AlphaFoldDB" id="A0A9X0CEL5"/>
<feature type="repeat" description="RCC1" evidence="4">
    <location>
        <begin position="55"/>
        <end position="104"/>
    </location>
</feature>
<feature type="repeat" description="RCC1" evidence="4">
    <location>
        <begin position="266"/>
        <end position="317"/>
    </location>
</feature>
<feature type="repeat" description="RCC1" evidence="4">
    <location>
        <begin position="1"/>
        <end position="54"/>
    </location>
</feature>
<dbReference type="InterPro" id="IPR000408">
    <property type="entry name" value="Reg_chr_condens"/>
</dbReference>
<dbReference type="SUPFAM" id="SSF56204">
    <property type="entry name" value="Hect, E3 ligase catalytic domain"/>
    <property type="match status" value="1"/>
</dbReference>
<dbReference type="InterPro" id="IPR051709">
    <property type="entry name" value="Ub-ligase/GTPase-reg"/>
</dbReference>
<dbReference type="SMART" id="SM00119">
    <property type="entry name" value="HECTc"/>
    <property type="match status" value="1"/>
</dbReference>
<feature type="repeat" description="RCC1" evidence="4">
    <location>
        <begin position="161"/>
        <end position="213"/>
    </location>
</feature>
<sequence length="980" mass="109696">MFCWGKSSEGQLGLGATDDEPVLSPRNVEDTFGNVAEIKDIVCGWDHTAVLKEDGVVYTCGSNEHGQLGHHKEAKILARVDALETRTIKQVACGQMHTLAVTDNGLVLAWGDNTKGQLGLGNTENNVQSHPRMVKNLQSAGLMVTQVACGARHSLALTTGGFLFSWGDNKNGQLGIGNSSPVHYLPEHVSSLLGVPFALLCAGGYHSFALSLSGALFSWGRNNFGQLGVIDNKDRFMPELLKSLRSQRVRHVTAGEYHTAILTEDGGVFTFGCGSYGQLGHDSNNHECNPRKVVELMGKIVTQVACGRLHTLAYVASSEKLYSFGSGDNGQLGNNQVITVNSPVAVANSWVANDAMRTNSVGHCVVHRIATGGDHCYVLASKNDDWVPCDLRMQDSSKHLWTLSESSVKELVQQLSLPNPALTEIVHKLETVLSSTASLNGSFLDRQNHEKTSSRIHGVHLASARRAFGLLTCIKHQAIVNKIFAAIKQGVIHSLLQPPPDIEALRVYLLIPECSVYQRAEEHFDTIVIPFSEAILRLTADAGKMFQDCVKYIIHFPAPKVADEEARRRHTALRTCLDVLEQLNVVNTESGDIVPFNQFYIPEIQATFDIRADYYNWIQNEQNLSFCRYPFVYDAEAKTRLLQADAVMQMQSAVEEVSRRNVQSMMSPLPINQVNPVLLLVVKRESIVDNTLTQIMRCGPYDLKKPLKVVFMGEEGVDAGGVKKEFFLLLLTEILDPKYGMFTYIEESQTIWFNNQTFEESPMFLLIGVICGLAIYNSMIIDLRFPPVLYKKLLGRKPILEDFRGFKPVVTRNLEYLLEYSDEEDITETFGLNFQIVREKYGALEYIDLIPDGGNTAVTRENREQYVDVYIDYYLNKSVEKQFEAFATGFHRVCGGKVLDFFHPEELMQMVVGCQDYDFRELEKAAEYKGEYYKHHPVIRNFWEVFFEFTMVMKKNSLIIIQPVVGGKRGDHLPVAHTCF</sequence>
<name>A0A9X0CEL5_9CNID</name>
<protein>
    <submittedName>
        <fullName evidence="6">E3 ubiquitin-protein ligase herc4</fullName>
        <ecNumber evidence="6">2.3.2.26</ecNumber>
    </submittedName>
</protein>
<evidence type="ECO:0000259" key="5">
    <source>
        <dbReference type="PROSITE" id="PS50237"/>
    </source>
</evidence>
<dbReference type="GO" id="GO:0061630">
    <property type="term" value="F:ubiquitin protein ligase activity"/>
    <property type="evidence" value="ECO:0007669"/>
    <property type="project" value="UniProtKB-EC"/>
</dbReference>
<dbReference type="PANTHER" id="PTHR45622">
    <property type="entry name" value="UBIQUITIN-PROTEIN LIGASE E3A-RELATED"/>
    <property type="match status" value="1"/>
</dbReference>
<dbReference type="PROSITE" id="PS00626">
    <property type="entry name" value="RCC1_2"/>
    <property type="match status" value="3"/>
</dbReference>